<feature type="compositionally biased region" description="Acidic residues" evidence="1">
    <location>
        <begin position="17"/>
        <end position="30"/>
    </location>
</feature>
<feature type="region of interest" description="Disordered" evidence="1">
    <location>
        <begin position="1"/>
        <end position="52"/>
    </location>
</feature>
<gene>
    <name evidence="2" type="ORF">TMSB3V08_LOCUS1745</name>
</gene>
<protein>
    <submittedName>
        <fullName evidence="2">Uncharacterized protein</fullName>
    </submittedName>
</protein>
<dbReference type="AlphaFoldDB" id="A0A7R9DZX5"/>
<proteinExistence type="predicted"/>
<sequence length="166" mass="18984">MADMDEKEASSPINYDEKDDEEPSDEEEEDYRPMPKNRGRGGTFRALSRDDCEPPKKVEDILLTTQYHHGLQYINTILKSGYKFLTSFTQTQNLRSSPLRGGDAQYMEPTYWVLLWVSYSILSSLPSGVPWDLSNLLEVGVNMVRVKTNKFGSRSGHLALSWVGWE</sequence>
<dbReference type="EMBL" id="OB792840">
    <property type="protein sequence ID" value="CAD7424819.1"/>
    <property type="molecule type" value="Genomic_DNA"/>
</dbReference>
<organism evidence="2">
    <name type="scientific">Timema monikensis</name>
    <dbReference type="NCBI Taxonomy" id="170555"/>
    <lineage>
        <taxon>Eukaryota</taxon>
        <taxon>Metazoa</taxon>
        <taxon>Ecdysozoa</taxon>
        <taxon>Arthropoda</taxon>
        <taxon>Hexapoda</taxon>
        <taxon>Insecta</taxon>
        <taxon>Pterygota</taxon>
        <taxon>Neoptera</taxon>
        <taxon>Polyneoptera</taxon>
        <taxon>Phasmatodea</taxon>
        <taxon>Timematodea</taxon>
        <taxon>Timematoidea</taxon>
        <taxon>Timematidae</taxon>
        <taxon>Timema</taxon>
    </lineage>
</organism>
<name>A0A7R9DZX5_9NEOP</name>
<evidence type="ECO:0000256" key="1">
    <source>
        <dbReference type="SAM" id="MobiDB-lite"/>
    </source>
</evidence>
<accession>A0A7R9DZX5</accession>
<reference evidence="2" key="1">
    <citation type="submission" date="2020-11" db="EMBL/GenBank/DDBJ databases">
        <authorList>
            <person name="Tran Van P."/>
        </authorList>
    </citation>
    <scope>NUCLEOTIDE SEQUENCE</scope>
</reference>
<evidence type="ECO:0000313" key="2">
    <source>
        <dbReference type="EMBL" id="CAD7424819.1"/>
    </source>
</evidence>